<dbReference type="InParanoid" id="A0A6P8HL67"/>
<evidence type="ECO:0000313" key="2">
    <source>
        <dbReference type="RefSeq" id="XP_031553360.1"/>
    </source>
</evidence>
<proteinExistence type="predicted"/>
<gene>
    <name evidence="2" type="primary">LOC116290468</name>
</gene>
<reference evidence="2" key="1">
    <citation type="submission" date="2025-08" db="UniProtKB">
        <authorList>
            <consortium name="RefSeq"/>
        </authorList>
    </citation>
    <scope>IDENTIFICATION</scope>
    <source>
        <tissue evidence="2">Tentacle</tissue>
    </source>
</reference>
<organism evidence="1 2">
    <name type="scientific">Actinia tenebrosa</name>
    <name type="common">Australian red waratah sea anemone</name>
    <dbReference type="NCBI Taxonomy" id="6105"/>
    <lineage>
        <taxon>Eukaryota</taxon>
        <taxon>Metazoa</taxon>
        <taxon>Cnidaria</taxon>
        <taxon>Anthozoa</taxon>
        <taxon>Hexacorallia</taxon>
        <taxon>Actiniaria</taxon>
        <taxon>Actiniidae</taxon>
        <taxon>Actinia</taxon>
    </lineage>
</organism>
<keyword evidence="1" id="KW-1185">Reference proteome</keyword>
<dbReference type="CDD" id="cd14686">
    <property type="entry name" value="bZIP"/>
    <property type="match status" value="1"/>
</dbReference>
<dbReference type="OrthoDB" id="5963755at2759"/>
<accession>A0A6P8HL67</accession>
<dbReference type="GeneID" id="116290468"/>
<dbReference type="RefSeq" id="XP_031553360.1">
    <property type="nucleotide sequence ID" value="XM_031697500.1"/>
</dbReference>
<name>A0A6P8HL67_ACTTE</name>
<dbReference type="KEGG" id="aten:116290468"/>
<dbReference type="Proteomes" id="UP000515163">
    <property type="component" value="Unplaced"/>
</dbReference>
<protein>
    <submittedName>
        <fullName evidence="2">Uncharacterized protein LOC116290468</fullName>
    </submittedName>
</protein>
<sequence length="133" mass="15649">MKVNSQVLPLSPFLRQKGQVYLEDPGCISSKIRDLKTDATEHLARFSNFSTNADSTRTFKTDYNRRARNVISSRKYRKKRKIQYMELERDNRLLQQAINEAEKVHHQVSQAFHKLIQHAECCDKCCNIKLCFE</sequence>
<evidence type="ECO:0000313" key="1">
    <source>
        <dbReference type="Proteomes" id="UP000515163"/>
    </source>
</evidence>
<dbReference type="AlphaFoldDB" id="A0A6P8HL67"/>